<dbReference type="Pfam" id="PF10688">
    <property type="entry name" value="Imp-YgjV"/>
    <property type="match status" value="1"/>
</dbReference>
<dbReference type="InterPro" id="IPR019629">
    <property type="entry name" value="Uncharacterised_HI1736/YgjV"/>
</dbReference>
<dbReference type="RefSeq" id="WP_022166976.1">
    <property type="nucleotide sequence ID" value="NZ_JACOOQ010000006.1"/>
</dbReference>
<protein>
    <submittedName>
        <fullName evidence="2">YgjV family protein</fullName>
    </submittedName>
</protein>
<sequence>MFGIPLIEWIGYLASILIAISMFMKDIVKLRFINLVGSLLFAFYGFSIKAYPVAIINSIIVFINIYYLYKLYNKN</sequence>
<reference evidence="2" key="1">
    <citation type="submission" date="2020-08" db="EMBL/GenBank/DDBJ databases">
        <title>Genome public.</title>
        <authorList>
            <person name="Liu C."/>
            <person name="Sun Q."/>
        </authorList>
    </citation>
    <scope>NUCLEOTIDE SEQUENCE</scope>
    <source>
        <strain evidence="2">NSJ-42</strain>
    </source>
</reference>
<keyword evidence="1" id="KW-0812">Transmembrane</keyword>
<feature type="transmembrane region" description="Helical" evidence="1">
    <location>
        <begin position="6"/>
        <end position="23"/>
    </location>
</feature>
<name>A0A8I0DMZ7_9CLOT</name>
<evidence type="ECO:0000256" key="1">
    <source>
        <dbReference type="SAM" id="Phobius"/>
    </source>
</evidence>
<comment type="caution">
    <text evidence="2">The sequence shown here is derived from an EMBL/GenBank/DDBJ whole genome shotgun (WGS) entry which is preliminary data.</text>
</comment>
<feature type="transmembrane region" description="Helical" evidence="1">
    <location>
        <begin position="53"/>
        <end position="69"/>
    </location>
</feature>
<organism evidence="2 3">
    <name type="scientific">Clostridium lentum</name>
    <dbReference type="NCBI Taxonomy" id="2763037"/>
    <lineage>
        <taxon>Bacteria</taxon>
        <taxon>Bacillati</taxon>
        <taxon>Bacillota</taxon>
        <taxon>Clostridia</taxon>
        <taxon>Eubacteriales</taxon>
        <taxon>Clostridiaceae</taxon>
        <taxon>Clostridium</taxon>
    </lineage>
</organism>
<evidence type="ECO:0000313" key="3">
    <source>
        <dbReference type="Proteomes" id="UP000662088"/>
    </source>
</evidence>
<dbReference type="AlphaFoldDB" id="A0A8I0DMZ7"/>
<proteinExistence type="predicted"/>
<dbReference type="EMBL" id="JACOOQ010000006">
    <property type="protein sequence ID" value="MBC5639864.1"/>
    <property type="molecule type" value="Genomic_DNA"/>
</dbReference>
<keyword evidence="1" id="KW-0472">Membrane</keyword>
<keyword evidence="3" id="KW-1185">Reference proteome</keyword>
<keyword evidence="1" id="KW-1133">Transmembrane helix</keyword>
<accession>A0A8I0DMZ7</accession>
<gene>
    <name evidence="2" type="ORF">H8R92_05360</name>
</gene>
<dbReference type="Proteomes" id="UP000662088">
    <property type="component" value="Unassembled WGS sequence"/>
</dbReference>
<evidence type="ECO:0000313" key="2">
    <source>
        <dbReference type="EMBL" id="MBC5639864.1"/>
    </source>
</evidence>
<feature type="transmembrane region" description="Helical" evidence="1">
    <location>
        <begin position="30"/>
        <end position="47"/>
    </location>
</feature>